<dbReference type="EMBL" id="JWZX01000360">
    <property type="protein sequence ID" value="KOO53142.1"/>
    <property type="molecule type" value="Genomic_DNA"/>
</dbReference>
<reference evidence="2" key="1">
    <citation type="journal article" date="2015" name="PLoS Genet.">
        <title>Genome Sequence and Transcriptome Analyses of Chrysochromulina tobin: Metabolic Tools for Enhanced Algal Fitness in the Prominent Order Prymnesiales (Haptophyceae).</title>
        <authorList>
            <person name="Hovde B.T."/>
            <person name="Deodato C.R."/>
            <person name="Hunsperger H.M."/>
            <person name="Ryken S.A."/>
            <person name="Yost W."/>
            <person name="Jha R.K."/>
            <person name="Patterson J."/>
            <person name="Monnat R.J. Jr."/>
            <person name="Barlow S.B."/>
            <person name="Starkenburg S.R."/>
            <person name="Cattolico R.A."/>
        </authorList>
    </citation>
    <scope>NUCLEOTIDE SEQUENCE</scope>
    <source>
        <strain evidence="2">CCMP291</strain>
    </source>
</reference>
<dbReference type="OrthoDB" id="18109at2759"/>
<comment type="caution">
    <text evidence="1">The sequence shown here is derived from an EMBL/GenBank/DDBJ whole genome shotgun (WGS) entry which is preliminary data.</text>
</comment>
<gene>
    <name evidence="1" type="ORF">Ctob_016190</name>
</gene>
<organism evidence="1 2">
    <name type="scientific">Chrysochromulina tobinii</name>
    <dbReference type="NCBI Taxonomy" id="1460289"/>
    <lineage>
        <taxon>Eukaryota</taxon>
        <taxon>Haptista</taxon>
        <taxon>Haptophyta</taxon>
        <taxon>Prymnesiophyceae</taxon>
        <taxon>Prymnesiales</taxon>
        <taxon>Chrysochromulinaceae</taxon>
        <taxon>Chrysochromulina</taxon>
    </lineage>
</organism>
<evidence type="ECO:0000313" key="2">
    <source>
        <dbReference type="Proteomes" id="UP000037460"/>
    </source>
</evidence>
<dbReference type="Proteomes" id="UP000037460">
    <property type="component" value="Unassembled WGS sequence"/>
</dbReference>
<evidence type="ECO:0000313" key="1">
    <source>
        <dbReference type="EMBL" id="KOO53142.1"/>
    </source>
</evidence>
<accession>A0A0M0LQH0</accession>
<keyword evidence="2" id="KW-1185">Reference proteome</keyword>
<name>A0A0M0LQH0_9EUKA</name>
<proteinExistence type="predicted"/>
<sequence>MDNGAPIFPVNCRELSPVPGVTPKIYHHSLIAELGRDIARYREFVLFHGDYVHIDYVIAYHRYDGGQKLHMADSPV</sequence>
<protein>
    <submittedName>
        <fullName evidence="1">Uncharacterized protein</fullName>
    </submittedName>
</protein>
<dbReference type="AlphaFoldDB" id="A0A0M0LQH0"/>